<accession>A0A3D9JPM4</accession>
<keyword evidence="1" id="KW-0812">Transmembrane</keyword>
<comment type="caution">
    <text evidence="2">The sequence shown here is derived from an EMBL/GenBank/DDBJ whole genome shotgun (WGS) entry which is preliminary data.</text>
</comment>
<evidence type="ECO:0008006" key="4">
    <source>
        <dbReference type="Google" id="ProtNLM"/>
    </source>
</evidence>
<feature type="transmembrane region" description="Helical" evidence="1">
    <location>
        <begin position="321"/>
        <end position="338"/>
    </location>
</feature>
<evidence type="ECO:0000256" key="1">
    <source>
        <dbReference type="SAM" id="Phobius"/>
    </source>
</evidence>
<dbReference type="PANTHER" id="PTHR35007:SF2">
    <property type="entry name" value="PILUS ASSEMBLE PROTEIN"/>
    <property type="match status" value="1"/>
</dbReference>
<dbReference type="AlphaFoldDB" id="A0A3D9JPM4"/>
<feature type="transmembrane region" description="Helical" evidence="1">
    <location>
        <begin position="7"/>
        <end position="29"/>
    </location>
</feature>
<organism evidence="2 3">
    <name type="scientific">Cohnella phaseoli</name>
    <dbReference type="NCBI Taxonomy" id="456490"/>
    <lineage>
        <taxon>Bacteria</taxon>
        <taxon>Bacillati</taxon>
        <taxon>Bacillota</taxon>
        <taxon>Bacilli</taxon>
        <taxon>Bacillales</taxon>
        <taxon>Paenibacillaceae</taxon>
        <taxon>Cohnella</taxon>
    </lineage>
</organism>
<keyword evidence="1" id="KW-1133">Transmembrane helix</keyword>
<dbReference type="PANTHER" id="PTHR35007">
    <property type="entry name" value="INTEGRAL MEMBRANE PROTEIN-RELATED"/>
    <property type="match status" value="1"/>
</dbReference>
<sequence length="345" mass="39424">MVQRQQILLSLECGNLINILGNTVLSGIIKGIFHSLWIVGSAMLILQINQMIGNRFKGKNRWRTFEGKSPRISTSFSLKESPILKKFVKEIDFAEIKFQPGFIFALMVIMTISAFWGIEGAIYLLKVKFATGSDRLSDSGVWIISLCTSILFGSIPYFYVHFKVQRKRHRISVRMIALVQNLIGNYNHRLTMLEVIRQSEETMPEDVRGEWSRLSLSLSIKKIDEALYEFADRIGNKWAEDLADMLLIASEHGSDITDSLKRLVQRMQTEKTNEDSRLAMITVFRIGTTILVISNFIVIFVNIWLDGANYHAYFIDPTGKLLIVLSIIVMFVSMILVIRSGKKQF</sequence>
<dbReference type="EMBL" id="QRDZ01000013">
    <property type="protein sequence ID" value="RED75974.1"/>
    <property type="molecule type" value="Genomic_DNA"/>
</dbReference>
<dbReference type="Proteomes" id="UP000256977">
    <property type="component" value="Unassembled WGS sequence"/>
</dbReference>
<feature type="transmembrane region" description="Helical" evidence="1">
    <location>
        <begin position="102"/>
        <end position="125"/>
    </location>
</feature>
<evidence type="ECO:0000313" key="2">
    <source>
        <dbReference type="EMBL" id="RED75974.1"/>
    </source>
</evidence>
<keyword evidence="1" id="KW-0472">Membrane</keyword>
<proteinExistence type="predicted"/>
<keyword evidence="3" id="KW-1185">Reference proteome</keyword>
<feature type="transmembrane region" description="Helical" evidence="1">
    <location>
        <begin position="35"/>
        <end position="53"/>
    </location>
</feature>
<feature type="transmembrane region" description="Helical" evidence="1">
    <location>
        <begin position="278"/>
        <end position="301"/>
    </location>
</feature>
<feature type="transmembrane region" description="Helical" evidence="1">
    <location>
        <begin position="140"/>
        <end position="160"/>
    </location>
</feature>
<gene>
    <name evidence="2" type="ORF">DFP98_11334</name>
</gene>
<reference evidence="2 3" key="1">
    <citation type="submission" date="2018-07" db="EMBL/GenBank/DDBJ databases">
        <title>Genomic Encyclopedia of Type Strains, Phase III (KMG-III): the genomes of soil and plant-associated and newly described type strains.</title>
        <authorList>
            <person name="Whitman W."/>
        </authorList>
    </citation>
    <scope>NUCLEOTIDE SEQUENCE [LARGE SCALE GENOMIC DNA]</scope>
    <source>
        <strain evidence="2 3">CECT 7287</strain>
    </source>
</reference>
<evidence type="ECO:0000313" key="3">
    <source>
        <dbReference type="Proteomes" id="UP000256977"/>
    </source>
</evidence>
<protein>
    <recommendedName>
        <fullName evidence="4">Flp pilus assembly protein TadB</fullName>
    </recommendedName>
</protein>
<name>A0A3D9JPM4_9BACL</name>